<dbReference type="RefSeq" id="WP_377457941.1">
    <property type="nucleotide sequence ID" value="NZ_JBHLUB010000002.1"/>
</dbReference>
<evidence type="ECO:0000313" key="2">
    <source>
        <dbReference type="EMBL" id="MFC0581251.1"/>
    </source>
</evidence>
<comment type="caution">
    <text evidence="2">The sequence shown here is derived from an EMBL/GenBank/DDBJ whole genome shotgun (WGS) entry which is preliminary data.</text>
</comment>
<accession>A0ABV6P7Z6</accession>
<dbReference type="InterPro" id="IPR000387">
    <property type="entry name" value="Tyr_Pase_dom"/>
</dbReference>
<evidence type="ECO:0000313" key="3">
    <source>
        <dbReference type="Proteomes" id="UP001589862"/>
    </source>
</evidence>
<dbReference type="InterPro" id="IPR016130">
    <property type="entry name" value="Tyr_Pase_AS"/>
</dbReference>
<evidence type="ECO:0000259" key="1">
    <source>
        <dbReference type="PROSITE" id="PS50056"/>
    </source>
</evidence>
<dbReference type="InterPro" id="IPR026893">
    <property type="entry name" value="Tyr/Ser_Pase_IphP-type"/>
</dbReference>
<name>A0ABV6P7Z6_9MICC</name>
<sequence>MRKVLRPKLEQDTIGLDNFRSPLPHFFRSASWTHRLSEPVAVQLRQKISLIVDLREPGETESDFFIGQRDWDPSTGIERIHLPLYRRTFGDSPVPVLSDINSVYFDLLTESGPAFAQIISTISQHFQRHSGGVLIHCGAGKDRTGLVTAMLMQLADRPTGRILADYTRTETDTSPAWKAQTLSRLHALGLHNHPRWNEIQTLHLEAPAAVLMNALQVLSNLGGTAYYLRENGCRTRDLVYLNHIWTFQEALA</sequence>
<dbReference type="Proteomes" id="UP001589862">
    <property type="component" value="Unassembled WGS sequence"/>
</dbReference>
<feature type="domain" description="Tyrosine specific protein phosphatases" evidence="1">
    <location>
        <begin position="113"/>
        <end position="152"/>
    </location>
</feature>
<dbReference type="EMBL" id="JBHLUB010000002">
    <property type="protein sequence ID" value="MFC0581251.1"/>
    <property type="molecule type" value="Genomic_DNA"/>
</dbReference>
<dbReference type="Gene3D" id="3.90.190.10">
    <property type="entry name" value="Protein tyrosine phosphatase superfamily"/>
    <property type="match status" value="1"/>
</dbReference>
<protein>
    <submittedName>
        <fullName evidence="2">Tyrosine-protein phosphatase</fullName>
    </submittedName>
</protein>
<proteinExistence type="predicted"/>
<gene>
    <name evidence="2" type="ORF">ACFFFR_02450</name>
</gene>
<dbReference type="InterPro" id="IPR029021">
    <property type="entry name" value="Prot-tyrosine_phosphatase-like"/>
</dbReference>
<organism evidence="2 3">
    <name type="scientific">Micrococcoides hystricis</name>
    <dbReference type="NCBI Taxonomy" id="1572761"/>
    <lineage>
        <taxon>Bacteria</taxon>
        <taxon>Bacillati</taxon>
        <taxon>Actinomycetota</taxon>
        <taxon>Actinomycetes</taxon>
        <taxon>Micrococcales</taxon>
        <taxon>Micrococcaceae</taxon>
        <taxon>Micrococcoides</taxon>
    </lineage>
</organism>
<dbReference type="Pfam" id="PF13350">
    <property type="entry name" value="Y_phosphatase3"/>
    <property type="match status" value="1"/>
</dbReference>
<reference evidence="2 3" key="1">
    <citation type="submission" date="2024-09" db="EMBL/GenBank/DDBJ databases">
        <authorList>
            <person name="Sun Q."/>
            <person name="Mori K."/>
        </authorList>
    </citation>
    <scope>NUCLEOTIDE SEQUENCE [LARGE SCALE GENOMIC DNA]</scope>
    <source>
        <strain evidence="2 3">NCAIM B.02604</strain>
    </source>
</reference>
<dbReference type="SUPFAM" id="SSF52799">
    <property type="entry name" value="(Phosphotyrosine protein) phosphatases II"/>
    <property type="match status" value="1"/>
</dbReference>
<dbReference type="PROSITE" id="PS50056">
    <property type="entry name" value="TYR_PHOSPHATASE_2"/>
    <property type="match status" value="1"/>
</dbReference>
<dbReference type="PROSITE" id="PS00383">
    <property type="entry name" value="TYR_PHOSPHATASE_1"/>
    <property type="match status" value="1"/>
</dbReference>
<keyword evidence="3" id="KW-1185">Reference proteome</keyword>